<evidence type="ECO:0000313" key="5">
    <source>
        <dbReference type="EMBL" id="GFN90724.1"/>
    </source>
</evidence>
<feature type="compositionally biased region" description="Polar residues" evidence="4">
    <location>
        <begin position="69"/>
        <end position="82"/>
    </location>
</feature>
<dbReference type="Proteomes" id="UP000735302">
    <property type="component" value="Unassembled WGS sequence"/>
</dbReference>
<gene>
    <name evidence="5" type="ORF">PoB_001723000</name>
</gene>
<dbReference type="SUPFAM" id="SSF48403">
    <property type="entry name" value="Ankyrin repeat"/>
    <property type="match status" value="1"/>
</dbReference>
<feature type="repeat" description="ANK" evidence="3">
    <location>
        <begin position="30"/>
        <end position="57"/>
    </location>
</feature>
<dbReference type="PROSITE" id="PS50088">
    <property type="entry name" value="ANK_REPEAT"/>
    <property type="match status" value="3"/>
</dbReference>
<accession>A0AAV3Z5J1</accession>
<dbReference type="PROSITE" id="PS50297">
    <property type="entry name" value="ANK_REP_REGION"/>
    <property type="match status" value="2"/>
</dbReference>
<evidence type="ECO:0000256" key="2">
    <source>
        <dbReference type="ARBA" id="ARBA00023043"/>
    </source>
</evidence>
<feature type="compositionally biased region" description="Polar residues" evidence="4">
    <location>
        <begin position="429"/>
        <end position="442"/>
    </location>
</feature>
<feature type="region of interest" description="Disordered" evidence="4">
    <location>
        <begin position="463"/>
        <end position="482"/>
    </location>
</feature>
<feature type="repeat" description="ANK" evidence="3">
    <location>
        <begin position="284"/>
        <end position="318"/>
    </location>
</feature>
<keyword evidence="2 3" id="KW-0040">ANK repeat</keyword>
<evidence type="ECO:0000256" key="3">
    <source>
        <dbReference type="PROSITE-ProRule" id="PRU00023"/>
    </source>
</evidence>
<feature type="compositionally biased region" description="Polar residues" evidence="4">
    <location>
        <begin position="107"/>
        <end position="118"/>
    </location>
</feature>
<dbReference type="InterPro" id="IPR002110">
    <property type="entry name" value="Ankyrin_rpt"/>
</dbReference>
<feature type="compositionally biased region" description="Basic and acidic residues" evidence="4">
    <location>
        <begin position="396"/>
        <end position="416"/>
    </location>
</feature>
<comment type="caution">
    <text evidence="5">The sequence shown here is derived from an EMBL/GenBank/DDBJ whole genome shotgun (WGS) entry which is preliminary data.</text>
</comment>
<sequence>MVVDKYLNLSFCVRLRPFSSNLSFAVRCSLHLAMQHNSLDVVKVLLKYGVDPNEPQGLAHHFKSRRSSYQSSCGTDGSSPPVGTNLPGQGLLHQCNHSEQSERRLSPSPTLGVQSPGSTRLARIEKAEPKMSDDALRTADSASVTLSQSSEHRQMISQSSTKHGTQVVKCHLNQSSNHLPSNTCQNMLSTSPYSTHRPCYSSVRSKSLELPGRSPCIKRANSPVCHLPEIVETVIEDGFNFGIHYNREELFNLPCLYLAVVDGNSYFVQLLLRYGARPNTQDLYGCSPLHLACCPEFHNIDIIRILLRFGAKVHLKNAQADSPFTIWPEVLNEQRAVIRAALSRLSTFQLATTRSRTPSGPCNHFKESPPTLTPPQDTTISASNRSGSVSRFFKRLSSDPKSRPIRDKRSLAREESSAYCSEASRDRTYSTGSCKSMRSRLHSSYVQEDLDSDLSLLMEDVDMDQTRARPNGEGNLDKPHIL</sequence>
<feature type="repeat" description="ANK" evidence="3">
    <location>
        <begin position="256"/>
        <end position="283"/>
    </location>
</feature>
<protein>
    <submittedName>
        <fullName evidence="5">Ankyrin repeat domain-containing protein 54</fullName>
    </submittedName>
</protein>
<dbReference type="PANTHER" id="PTHR24201">
    <property type="entry name" value="ANK_REP_REGION DOMAIN-CONTAINING PROTEIN"/>
    <property type="match status" value="1"/>
</dbReference>
<dbReference type="SMART" id="SM00248">
    <property type="entry name" value="ANK"/>
    <property type="match status" value="3"/>
</dbReference>
<dbReference type="EMBL" id="BLXT01002056">
    <property type="protein sequence ID" value="GFN90724.1"/>
    <property type="molecule type" value="Genomic_DNA"/>
</dbReference>
<organism evidence="5 6">
    <name type="scientific">Plakobranchus ocellatus</name>
    <dbReference type="NCBI Taxonomy" id="259542"/>
    <lineage>
        <taxon>Eukaryota</taxon>
        <taxon>Metazoa</taxon>
        <taxon>Spiralia</taxon>
        <taxon>Lophotrochozoa</taxon>
        <taxon>Mollusca</taxon>
        <taxon>Gastropoda</taxon>
        <taxon>Heterobranchia</taxon>
        <taxon>Euthyneura</taxon>
        <taxon>Panpulmonata</taxon>
        <taxon>Sacoglossa</taxon>
        <taxon>Placobranchoidea</taxon>
        <taxon>Plakobranchidae</taxon>
        <taxon>Plakobranchus</taxon>
    </lineage>
</organism>
<dbReference type="InterPro" id="IPR036770">
    <property type="entry name" value="Ankyrin_rpt-contain_sf"/>
</dbReference>
<dbReference type="InterPro" id="IPR050776">
    <property type="entry name" value="Ank_Repeat/CDKN_Inhibitor"/>
</dbReference>
<evidence type="ECO:0000313" key="6">
    <source>
        <dbReference type="Proteomes" id="UP000735302"/>
    </source>
</evidence>
<feature type="compositionally biased region" description="Polar residues" evidence="4">
    <location>
        <begin position="374"/>
        <end position="389"/>
    </location>
</feature>
<dbReference type="Gene3D" id="1.25.40.20">
    <property type="entry name" value="Ankyrin repeat-containing domain"/>
    <property type="match status" value="1"/>
</dbReference>
<dbReference type="Pfam" id="PF12796">
    <property type="entry name" value="Ank_2"/>
    <property type="match status" value="1"/>
</dbReference>
<dbReference type="Pfam" id="PF00023">
    <property type="entry name" value="Ank"/>
    <property type="match status" value="1"/>
</dbReference>
<evidence type="ECO:0000256" key="4">
    <source>
        <dbReference type="SAM" id="MobiDB-lite"/>
    </source>
</evidence>
<evidence type="ECO:0000256" key="1">
    <source>
        <dbReference type="ARBA" id="ARBA00022737"/>
    </source>
</evidence>
<reference evidence="5 6" key="1">
    <citation type="journal article" date="2021" name="Elife">
        <title>Chloroplast acquisition without the gene transfer in kleptoplastic sea slugs, Plakobranchus ocellatus.</title>
        <authorList>
            <person name="Maeda T."/>
            <person name="Takahashi S."/>
            <person name="Yoshida T."/>
            <person name="Shimamura S."/>
            <person name="Takaki Y."/>
            <person name="Nagai Y."/>
            <person name="Toyoda A."/>
            <person name="Suzuki Y."/>
            <person name="Arimoto A."/>
            <person name="Ishii H."/>
            <person name="Satoh N."/>
            <person name="Nishiyama T."/>
            <person name="Hasebe M."/>
            <person name="Maruyama T."/>
            <person name="Minagawa J."/>
            <person name="Obokata J."/>
            <person name="Shigenobu S."/>
        </authorList>
    </citation>
    <scope>NUCLEOTIDE SEQUENCE [LARGE SCALE GENOMIC DNA]</scope>
</reference>
<dbReference type="AlphaFoldDB" id="A0AAV3Z5J1"/>
<proteinExistence type="predicted"/>
<keyword evidence="6" id="KW-1185">Reference proteome</keyword>
<name>A0AAV3Z5J1_9GAST</name>
<feature type="region of interest" description="Disordered" evidence="4">
    <location>
        <begin position="352"/>
        <end position="442"/>
    </location>
</feature>
<keyword evidence="1" id="KW-0677">Repeat</keyword>
<feature type="region of interest" description="Disordered" evidence="4">
    <location>
        <begin position="69"/>
        <end position="120"/>
    </location>
</feature>